<comment type="caution">
    <text evidence="1">The sequence shown here is derived from an EMBL/GenBank/DDBJ whole genome shotgun (WGS) entry which is preliminary data.</text>
</comment>
<evidence type="ECO:0000313" key="2">
    <source>
        <dbReference type="Proteomes" id="UP000789901"/>
    </source>
</evidence>
<gene>
    <name evidence="1" type="ORF">GMARGA_LOCUS21348</name>
</gene>
<keyword evidence="2" id="KW-1185">Reference proteome</keyword>
<organism evidence="1 2">
    <name type="scientific">Gigaspora margarita</name>
    <dbReference type="NCBI Taxonomy" id="4874"/>
    <lineage>
        <taxon>Eukaryota</taxon>
        <taxon>Fungi</taxon>
        <taxon>Fungi incertae sedis</taxon>
        <taxon>Mucoromycota</taxon>
        <taxon>Glomeromycotina</taxon>
        <taxon>Glomeromycetes</taxon>
        <taxon>Diversisporales</taxon>
        <taxon>Gigasporaceae</taxon>
        <taxon>Gigaspora</taxon>
    </lineage>
</organism>
<evidence type="ECO:0000313" key="1">
    <source>
        <dbReference type="EMBL" id="CAG8791821.1"/>
    </source>
</evidence>
<dbReference type="EMBL" id="CAJVQB010019630">
    <property type="protein sequence ID" value="CAG8791821.1"/>
    <property type="molecule type" value="Genomic_DNA"/>
</dbReference>
<sequence length="236" mass="27212">MGKQPYRLSEFIIVLDEKANKSNKFCVCQECVFGSSFDEAYNDKFANTQELVHQHLKNCIYFKQKNSESEQAEILAKSNKEVLATNNSLYENRYLLWPLEEDQQKNFEQLLLKATVSCGWAFSWIENPEVKALFEFLFPLVKLPSRKLLSGQILAEYAKNTTESIKETAQNETNGVTLAYDGWKNIKKESIFGSVLITSIGNILVWSAENISNECTRWPDVQRQTENMLDDLKKIK</sequence>
<dbReference type="Proteomes" id="UP000789901">
    <property type="component" value="Unassembled WGS sequence"/>
</dbReference>
<protein>
    <submittedName>
        <fullName evidence="1">42223_t:CDS:1</fullName>
    </submittedName>
</protein>
<proteinExistence type="predicted"/>
<name>A0ABN7VPU8_GIGMA</name>
<accession>A0ABN7VPU8</accession>
<reference evidence="1 2" key="1">
    <citation type="submission" date="2021-06" db="EMBL/GenBank/DDBJ databases">
        <authorList>
            <person name="Kallberg Y."/>
            <person name="Tangrot J."/>
            <person name="Rosling A."/>
        </authorList>
    </citation>
    <scope>NUCLEOTIDE SEQUENCE [LARGE SCALE GENOMIC DNA]</scope>
    <source>
        <strain evidence="1 2">120-4 pot B 10/14</strain>
    </source>
</reference>